<keyword evidence="2" id="KW-1185">Reference proteome</keyword>
<reference evidence="1" key="1">
    <citation type="submission" date="2022-08" db="EMBL/GenBank/DDBJ databases">
        <authorList>
            <person name="Gutierrez-Valencia J."/>
        </authorList>
    </citation>
    <scope>NUCLEOTIDE SEQUENCE</scope>
</reference>
<gene>
    <name evidence="1" type="ORF">LITE_LOCUS24313</name>
</gene>
<dbReference type="Proteomes" id="UP001154282">
    <property type="component" value="Unassembled WGS sequence"/>
</dbReference>
<sequence length="149" mass="16984">MAIVDIAPSPDVVEDRRLTIEVFRETPVSGGDEEDTAKQVDGDQVYKVVPDDKLTWEHLRFDNTEAFVKFNKDFVHRRGFAIRRIGEQTFKSKYLQEPKVLYFRARCNKEGFKTGSTIDIIVLASDIPSSTIDIIPAGLHFLLIDLDLL</sequence>
<evidence type="ECO:0000313" key="1">
    <source>
        <dbReference type="EMBL" id="CAI0434579.1"/>
    </source>
</evidence>
<dbReference type="AlphaFoldDB" id="A0AAV0LM48"/>
<accession>A0AAV0LM48</accession>
<name>A0AAV0LM48_9ROSI</name>
<protein>
    <submittedName>
        <fullName evidence="1">Uncharacterized protein</fullName>
    </submittedName>
</protein>
<proteinExistence type="predicted"/>
<evidence type="ECO:0000313" key="2">
    <source>
        <dbReference type="Proteomes" id="UP001154282"/>
    </source>
</evidence>
<organism evidence="1 2">
    <name type="scientific">Linum tenue</name>
    <dbReference type="NCBI Taxonomy" id="586396"/>
    <lineage>
        <taxon>Eukaryota</taxon>
        <taxon>Viridiplantae</taxon>
        <taxon>Streptophyta</taxon>
        <taxon>Embryophyta</taxon>
        <taxon>Tracheophyta</taxon>
        <taxon>Spermatophyta</taxon>
        <taxon>Magnoliopsida</taxon>
        <taxon>eudicotyledons</taxon>
        <taxon>Gunneridae</taxon>
        <taxon>Pentapetalae</taxon>
        <taxon>rosids</taxon>
        <taxon>fabids</taxon>
        <taxon>Malpighiales</taxon>
        <taxon>Linaceae</taxon>
        <taxon>Linum</taxon>
    </lineage>
</organism>
<comment type="caution">
    <text evidence="1">The sequence shown here is derived from an EMBL/GenBank/DDBJ whole genome shotgun (WGS) entry which is preliminary data.</text>
</comment>
<dbReference type="EMBL" id="CAMGYJ010000006">
    <property type="protein sequence ID" value="CAI0434579.1"/>
    <property type="molecule type" value="Genomic_DNA"/>
</dbReference>